<dbReference type="PRINTS" id="PR00297">
    <property type="entry name" value="CHAPERONIN10"/>
</dbReference>
<dbReference type="FunFam" id="2.30.33.40:FF:000001">
    <property type="entry name" value="10 kDa chaperonin"/>
    <property type="match status" value="1"/>
</dbReference>
<evidence type="ECO:0000256" key="2">
    <source>
        <dbReference type="ARBA" id="ARBA00023186"/>
    </source>
</evidence>
<evidence type="ECO:0000313" key="6">
    <source>
        <dbReference type="Proteomes" id="UP000228495"/>
    </source>
</evidence>
<dbReference type="HAMAP" id="MF_00580">
    <property type="entry name" value="CH10"/>
    <property type="match status" value="1"/>
</dbReference>
<comment type="similarity">
    <text evidence="1 3 4">Belongs to the GroES chaperonin family.</text>
</comment>
<dbReference type="GO" id="GO:0005737">
    <property type="term" value="C:cytoplasm"/>
    <property type="evidence" value="ECO:0007669"/>
    <property type="project" value="UniProtKB-SubCell"/>
</dbReference>
<reference evidence="5 6" key="1">
    <citation type="submission" date="2017-09" db="EMBL/GenBank/DDBJ databases">
        <title>Depth-based differentiation of microbial function through sediment-hosted aquifers and enrichment of novel symbionts in the deep terrestrial subsurface.</title>
        <authorList>
            <person name="Probst A.J."/>
            <person name="Ladd B."/>
            <person name="Jarett J.K."/>
            <person name="Geller-Mcgrath D.E."/>
            <person name="Sieber C.M."/>
            <person name="Emerson J.B."/>
            <person name="Anantharaman K."/>
            <person name="Thomas B.C."/>
            <person name="Malmstrom R."/>
            <person name="Stieglmeier M."/>
            <person name="Klingl A."/>
            <person name="Woyke T."/>
            <person name="Ryan C.M."/>
            <person name="Banfield J.F."/>
        </authorList>
    </citation>
    <scope>NUCLEOTIDE SEQUENCE [LARGE SCALE GENOMIC DNA]</scope>
    <source>
        <strain evidence="5">CG22_combo_CG10-13_8_21_14_all_39_12</strain>
    </source>
</reference>
<dbReference type="Proteomes" id="UP000228495">
    <property type="component" value="Unassembled WGS sequence"/>
</dbReference>
<accession>A0A2H0BFT1</accession>
<dbReference type="SMART" id="SM00883">
    <property type="entry name" value="Cpn10"/>
    <property type="match status" value="1"/>
</dbReference>
<dbReference type="EMBL" id="PCSU01000040">
    <property type="protein sequence ID" value="PIP56533.1"/>
    <property type="molecule type" value="Genomic_DNA"/>
</dbReference>
<dbReference type="GO" id="GO:0005524">
    <property type="term" value="F:ATP binding"/>
    <property type="evidence" value="ECO:0007669"/>
    <property type="project" value="InterPro"/>
</dbReference>
<dbReference type="InterPro" id="IPR011032">
    <property type="entry name" value="GroES-like_sf"/>
</dbReference>
<comment type="function">
    <text evidence="3 4">Together with the chaperonin GroEL, plays an essential role in assisting protein folding. The GroEL-GroES system forms a nano-cage that allows encapsulation of the non-native substrate proteins and provides a physical environment optimized to promote and accelerate protein folding. GroES binds to the apical surface of the GroEL ring, thereby capping the opening of the GroEL channel.</text>
</comment>
<dbReference type="InterPro" id="IPR020818">
    <property type="entry name" value="Chaperonin_GroES"/>
</dbReference>
<comment type="subunit">
    <text evidence="3">Heptamer of 7 subunits arranged in a ring. Interacts with the chaperonin GroEL.</text>
</comment>
<dbReference type="GO" id="GO:0046872">
    <property type="term" value="F:metal ion binding"/>
    <property type="evidence" value="ECO:0007669"/>
    <property type="project" value="TreeGrafter"/>
</dbReference>
<dbReference type="PANTHER" id="PTHR10772">
    <property type="entry name" value="10 KDA HEAT SHOCK PROTEIN"/>
    <property type="match status" value="1"/>
</dbReference>
<dbReference type="GO" id="GO:0051082">
    <property type="term" value="F:unfolded protein binding"/>
    <property type="evidence" value="ECO:0007669"/>
    <property type="project" value="TreeGrafter"/>
</dbReference>
<evidence type="ECO:0000313" key="5">
    <source>
        <dbReference type="EMBL" id="PIP56533.1"/>
    </source>
</evidence>
<organism evidence="5 6">
    <name type="scientific">candidate division WWE3 bacterium CG22_combo_CG10-13_8_21_14_all_39_12</name>
    <dbReference type="NCBI Taxonomy" id="1975094"/>
    <lineage>
        <taxon>Bacteria</taxon>
        <taxon>Katanobacteria</taxon>
    </lineage>
</organism>
<dbReference type="NCBIfam" id="NF001533">
    <property type="entry name" value="PRK00364.2-4"/>
    <property type="match status" value="1"/>
</dbReference>
<dbReference type="InterPro" id="IPR037124">
    <property type="entry name" value="Chaperonin_GroES_sf"/>
</dbReference>
<protein>
    <recommendedName>
        <fullName evidence="3">Co-chaperonin GroES</fullName>
    </recommendedName>
    <alternativeName>
        <fullName evidence="3">10 kDa chaperonin</fullName>
    </alternativeName>
    <alternativeName>
        <fullName evidence="3">Chaperonin-10</fullName>
        <shortName evidence="3">Cpn10</shortName>
    </alternativeName>
</protein>
<proteinExistence type="inferred from homology"/>
<dbReference type="GO" id="GO:0051087">
    <property type="term" value="F:protein-folding chaperone binding"/>
    <property type="evidence" value="ECO:0007669"/>
    <property type="project" value="TreeGrafter"/>
</dbReference>
<gene>
    <name evidence="3" type="primary">groES</name>
    <name evidence="3" type="synonym">groS</name>
    <name evidence="5" type="ORF">COX05_02580</name>
</gene>
<dbReference type="Gene3D" id="2.30.33.40">
    <property type="entry name" value="GroES chaperonin"/>
    <property type="match status" value="1"/>
</dbReference>
<dbReference type="Pfam" id="PF00166">
    <property type="entry name" value="Cpn10"/>
    <property type="match status" value="1"/>
</dbReference>
<evidence type="ECO:0000256" key="3">
    <source>
        <dbReference type="HAMAP-Rule" id="MF_00580"/>
    </source>
</evidence>
<comment type="caution">
    <text evidence="5">The sequence shown here is derived from an EMBL/GenBank/DDBJ whole genome shotgun (WGS) entry which is preliminary data.</text>
</comment>
<comment type="subcellular location">
    <subcellularLocation>
        <location evidence="3">Cytoplasm</location>
    </subcellularLocation>
</comment>
<evidence type="ECO:0000256" key="4">
    <source>
        <dbReference type="RuleBase" id="RU000535"/>
    </source>
</evidence>
<dbReference type="AlphaFoldDB" id="A0A2H0BFT1"/>
<name>A0A2H0BFT1_UNCKA</name>
<dbReference type="CDD" id="cd00320">
    <property type="entry name" value="cpn10"/>
    <property type="match status" value="1"/>
</dbReference>
<dbReference type="PANTHER" id="PTHR10772:SF63">
    <property type="entry name" value="20 KDA CHAPERONIN, CHLOROPLASTIC"/>
    <property type="match status" value="1"/>
</dbReference>
<dbReference type="SUPFAM" id="SSF50129">
    <property type="entry name" value="GroES-like"/>
    <property type="match status" value="1"/>
</dbReference>
<sequence length="100" mass="10935">MVDTSNITLLEDRVLVSAKSKEQKTESGIIIPDTAAKEKPEQGEVLAVGTGSIQEDGSVRKMSVEVGQTVLFTKYSPNEITIDGNEYLIIREKDILAIIK</sequence>
<evidence type="ECO:0000256" key="1">
    <source>
        <dbReference type="ARBA" id="ARBA00006975"/>
    </source>
</evidence>
<dbReference type="NCBIfam" id="NF001531">
    <property type="entry name" value="PRK00364.2-2"/>
    <property type="match status" value="1"/>
</dbReference>
<dbReference type="GO" id="GO:0044183">
    <property type="term" value="F:protein folding chaperone"/>
    <property type="evidence" value="ECO:0007669"/>
    <property type="project" value="InterPro"/>
</dbReference>
<keyword evidence="3" id="KW-0963">Cytoplasm</keyword>
<keyword evidence="2 3" id="KW-0143">Chaperone</keyword>